<dbReference type="Proteomes" id="UP000283095">
    <property type="component" value="Chromosome"/>
</dbReference>
<keyword evidence="1" id="KW-0472">Membrane</keyword>
<dbReference type="AlphaFoldDB" id="A0A3Q9RMX7"/>
<keyword evidence="1" id="KW-0812">Transmembrane</keyword>
<evidence type="ECO:0000313" key="3">
    <source>
        <dbReference type="Proteomes" id="UP000283095"/>
    </source>
</evidence>
<keyword evidence="1" id="KW-1133">Transmembrane helix</keyword>
<reference evidence="2 3" key="1">
    <citation type="submission" date="2018-01" db="EMBL/GenBank/DDBJ databases">
        <title>Bacillus asahii Genome sequencing and assembly.</title>
        <authorList>
            <person name="Jiang H."/>
            <person name="Feng Y."/>
            <person name="Zhao F."/>
            <person name="Lin X."/>
        </authorList>
    </citation>
    <scope>NUCLEOTIDE SEQUENCE [LARGE SCALE GENOMIC DNA]</scope>
    <source>
        <strain evidence="2 3">OM18</strain>
    </source>
</reference>
<accession>A0A3Q9RMX7</accession>
<gene>
    <name evidence="2" type="ORF">BAOM_2192</name>
</gene>
<dbReference type="EMBL" id="CP026095">
    <property type="protein sequence ID" value="AZV42801.1"/>
    <property type="molecule type" value="Genomic_DNA"/>
</dbReference>
<proteinExistence type="predicted"/>
<protein>
    <submittedName>
        <fullName evidence="2">Uncharacterized protein</fullName>
    </submittedName>
</protein>
<name>A0A3Q9RMX7_9BACI</name>
<dbReference type="KEGG" id="pasa:BAOM_2192"/>
<organism evidence="2 3">
    <name type="scientific">Peribacillus asahii</name>
    <dbReference type="NCBI Taxonomy" id="228899"/>
    <lineage>
        <taxon>Bacteria</taxon>
        <taxon>Bacillati</taxon>
        <taxon>Bacillota</taxon>
        <taxon>Bacilli</taxon>
        <taxon>Bacillales</taxon>
        <taxon>Bacillaceae</taxon>
        <taxon>Peribacillus</taxon>
    </lineage>
</organism>
<evidence type="ECO:0000256" key="1">
    <source>
        <dbReference type="SAM" id="Phobius"/>
    </source>
</evidence>
<feature type="transmembrane region" description="Helical" evidence="1">
    <location>
        <begin position="17"/>
        <end position="37"/>
    </location>
</feature>
<evidence type="ECO:0000313" key="2">
    <source>
        <dbReference type="EMBL" id="AZV42801.1"/>
    </source>
</evidence>
<sequence length="38" mass="4492">MVISLIHIPLSLQKIDWILFLVPFHLPLFVMMADWSLI</sequence>